<sequence length="88" mass="9332">MPVEDGDTCAFCMAYTPPETPAQQLDVAVNRVDLVRTDVNAALRTLPVDAPLFAVTDVVIALNHLRQAAVALDRASDALEADAKAVRG</sequence>
<keyword evidence="2" id="KW-1185">Reference proteome</keyword>
<dbReference type="EMBL" id="JAUHTC010000091">
    <property type="protein sequence ID" value="MDN4521419.1"/>
    <property type="molecule type" value="Genomic_DNA"/>
</dbReference>
<proteinExistence type="predicted"/>
<comment type="caution">
    <text evidence="1">The sequence shown here is derived from an EMBL/GenBank/DDBJ whole genome shotgun (WGS) entry which is preliminary data.</text>
</comment>
<dbReference type="RefSeq" id="WP_301161814.1">
    <property type="nucleotide sequence ID" value="NZ_JAUHTC010000091.1"/>
</dbReference>
<accession>A0ABT8HKY7</accession>
<reference evidence="1" key="1">
    <citation type="submission" date="2023-07" db="EMBL/GenBank/DDBJ databases">
        <title>Degradation of tert-butanol by M. austroafricanum TBA100.</title>
        <authorList>
            <person name="Helbich S."/>
            <person name="Vainshtein Y."/>
        </authorList>
    </citation>
    <scope>NUCLEOTIDE SEQUENCE</scope>
    <source>
        <strain evidence="1">TBA100</strain>
    </source>
</reference>
<name>A0ABT8HKY7_MYCAO</name>
<dbReference type="Proteomes" id="UP001172687">
    <property type="component" value="Unassembled WGS sequence"/>
</dbReference>
<evidence type="ECO:0008006" key="3">
    <source>
        <dbReference type="Google" id="ProtNLM"/>
    </source>
</evidence>
<protein>
    <recommendedName>
        <fullName evidence="3">Histidine kinase</fullName>
    </recommendedName>
</protein>
<organism evidence="1 2">
    <name type="scientific">Mycolicibacterium austroafricanum</name>
    <name type="common">Mycobacterium austroafricanum</name>
    <dbReference type="NCBI Taxonomy" id="39687"/>
    <lineage>
        <taxon>Bacteria</taxon>
        <taxon>Bacillati</taxon>
        <taxon>Actinomycetota</taxon>
        <taxon>Actinomycetes</taxon>
        <taxon>Mycobacteriales</taxon>
        <taxon>Mycobacteriaceae</taxon>
        <taxon>Mycolicibacterium</taxon>
    </lineage>
</organism>
<evidence type="ECO:0000313" key="1">
    <source>
        <dbReference type="EMBL" id="MDN4521419.1"/>
    </source>
</evidence>
<evidence type="ECO:0000313" key="2">
    <source>
        <dbReference type="Proteomes" id="UP001172687"/>
    </source>
</evidence>
<gene>
    <name evidence="1" type="ORF">QYF68_26875</name>
</gene>